<reference evidence="1 2" key="1">
    <citation type="journal article" date="2022" name="Nat. Ecol. Evol.">
        <title>A masculinizing supergene underlies an exaggerated male reproductive morph in a spider.</title>
        <authorList>
            <person name="Hendrickx F."/>
            <person name="De Corte Z."/>
            <person name="Sonet G."/>
            <person name="Van Belleghem S.M."/>
            <person name="Kostlbacher S."/>
            <person name="Vangestel C."/>
        </authorList>
    </citation>
    <scope>NUCLEOTIDE SEQUENCE [LARGE SCALE GENOMIC DNA]</scope>
    <source>
        <strain evidence="1">W744_W776</strain>
    </source>
</reference>
<keyword evidence="2" id="KW-1185">Reference proteome</keyword>
<protein>
    <submittedName>
        <fullName evidence="1">Uncharacterized protein</fullName>
    </submittedName>
</protein>
<evidence type="ECO:0000313" key="2">
    <source>
        <dbReference type="Proteomes" id="UP000827092"/>
    </source>
</evidence>
<gene>
    <name evidence="1" type="ORF">JTE90_005315</name>
</gene>
<dbReference type="AlphaFoldDB" id="A0AAV6UJP2"/>
<dbReference type="EMBL" id="JAFNEN010000401">
    <property type="protein sequence ID" value="KAG8183851.1"/>
    <property type="molecule type" value="Genomic_DNA"/>
</dbReference>
<evidence type="ECO:0000313" key="1">
    <source>
        <dbReference type="EMBL" id="KAG8183851.1"/>
    </source>
</evidence>
<dbReference type="Proteomes" id="UP000827092">
    <property type="component" value="Unassembled WGS sequence"/>
</dbReference>
<proteinExistence type="predicted"/>
<name>A0AAV6UJP2_9ARAC</name>
<organism evidence="1 2">
    <name type="scientific">Oedothorax gibbosus</name>
    <dbReference type="NCBI Taxonomy" id="931172"/>
    <lineage>
        <taxon>Eukaryota</taxon>
        <taxon>Metazoa</taxon>
        <taxon>Ecdysozoa</taxon>
        <taxon>Arthropoda</taxon>
        <taxon>Chelicerata</taxon>
        <taxon>Arachnida</taxon>
        <taxon>Araneae</taxon>
        <taxon>Araneomorphae</taxon>
        <taxon>Entelegynae</taxon>
        <taxon>Araneoidea</taxon>
        <taxon>Linyphiidae</taxon>
        <taxon>Erigoninae</taxon>
        <taxon>Oedothorax</taxon>
    </lineage>
</organism>
<accession>A0AAV6UJP2</accession>
<comment type="caution">
    <text evidence="1">The sequence shown here is derived from an EMBL/GenBank/DDBJ whole genome shotgun (WGS) entry which is preliminary data.</text>
</comment>
<sequence length="531" mass="60630">MKINDGRHGEVPITCAISEKLVSEMLESWSAFEALNANIELFGSEFTPGKDEVEEELHPVALSNEISSIGNDTTIGKRRLFVQLQKEDETLKGAWDLAREKKENFGVQDEVLIHTEVVGGEEIQQVVLPLVKREEVPHSTTGVSPFQLVYGRIPRGPLGLIKDAWTGESDIPTEASSSIEKYIDDLQERIRTAHKIEAGNTERAQESYTSRYNLRSKEKTFEVSVSSFEKKLTMDKTQSVTIFGASKILKTVDIYNVNTKLPDNCFHIGDGLFVIVGFDNGKVNIHIIEFLKTAGGEFSASTNRIVISPFLWQSLCASLENPAFVDLPTSFESISMLKNELFLATVERNNEMCVTLQKCFMKQDFARYFLPELLIISEYQWTRLKYVNSLVKEIVLRFLLKHELKSLILLETEKLTMPDYNESVEKTNAEMVLNVSLCEFLKIHLDKAMNIVFECDGCRLNYANQLGHECMTMPDDEKLSKYFNLAFITFDWKKIVFDFVYENKGLVRFITETFLDGLDVHYVLDCVRKLY</sequence>